<dbReference type="Proteomes" id="UP000199120">
    <property type="component" value="Unassembled WGS sequence"/>
</dbReference>
<dbReference type="Gene3D" id="3.40.47.10">
    <property type="match status" value="1"/>
</dbReference>
<dbReference type="SUPFAM" id="SSF53901">
    <property type="entry name" value="Thiolase-like"/>
    <property type="match status" value="1"/>
</dbReference>
<dbReference type="RefSeq" id="WP_244283768.1">
    <property type="nucleotide sequence ID" value="NZ_FNSR01000001.1"/>
</dbReference>
<dbReference type="InterPro" id="IPR016039">
    <property type="entry name" value="Thiolase-like"/>
</dbReference>
<evidence type="ECO:0000313" key="3">
    <source>
        <dbReference type="Proteomes" id="UP000199120"/>
    </source>
</evidence>
<dbReference type="GO" id="GO:0003988">
    <property type="term" value="F:acetyl-CoA C-acyltransferase activity"/>
    <property type="evidence" value="ECO:0007669"/>
    <property type="project" value="UniProtKB-ARBA"/>
</dbReference>
<protein>
    <submittedName>
        <fullName evidence="2">Acetyl-CoA acetyltransferase</fullName>
    </submittedName>
</protein>
<keyword evidence="3" id="KW-1185">Reference proteome</keyword>
<dbReference type="AlphaFoldDB" id="A0A1H7J8Z9"/>
<gene>
    <name evidence="2" type="ORF">SAMN05192542_103167</name>
</gene>
<dbReference type="EMBL" id="FOAJ01000003">
    <property type="protein sequence ID" value="SEK70430.1"/>
    <property type="molecule type" value="Genomic_DNA"/>
</dbReference>
<accession>A0A1H7J8Z9</accession>
<dbReference type="PANTHER" id="PTHR42870">
    <property type="entry name" value="ACETYL-COA C-ACETYLTRANSFERASE"/>
    <property type="match status" value="1"/>
</dbReference>
<reference evidence="3" key="1">
    <citation type="submission" date="2016-10" db="EMBL/GenBank/DDBJ databases">
        <authorList>
            <person name="Varghese N."/>
            <person name="Submissions S."/>
        </authorList>
    </citation>
    <scope>NUCLEOTIDE SEQUENCE [LARGE SCALE GENOMIC DNA]</scope>
    <source>
        <strain evidence="3">LMG 26416</strain>
    </source>
</reference>
<dbReference type="STRING" id="416943.SAMN05445871_1862"/>
<dbReference type="InterPro" id="IPR002155">
    <property type="entry name" value="Thiolase"/>
</dbReference>
<proteinExistence type="predicted"/>
<dbReference type="Pfam" id="PF22691">
    <property type="entry name" value="Thiolase_C_1"/>
    <property type="match status" value="1"/>
</dbReference>
<evidence type="ECO:0000313" key="2">
    <source>
        <dbReference type="EMBL" id="SEK70430.1"/>
    </source>
</evidence>
<name>A0A1H7J8Z9_9BURK</name>
<dbReference type="PANTHER" id="PTHR42870:SF1">
    <property type="entry name" value="NON-SPECIFIC LIPID-TRANSFER PROTEIN-LIKE 2"/>
    <property type="match status" value="1"/>
</dbReference>
<evidence type="ECO:0000259" key="1">
    <source>
        <dbReference type="Pfam" id="PF22691"/>
    </source>
</evidence>
<feature type="domain" description="Thiolase C-terminal" evidence="1">
    <location>
        <begin position="272"/>
        <end position="379"/>
    </location>
</feature>
<organism evidence="2 3">
    <name type="scientific">Paraburkholderia caballeronis</name>
    <dbReference type="NCBI Taxonomy" id="416943"/>
    <lineage>
        <taxon>Bacteria</taxon>
        <taxon>Pseudomonadati</taxon>
        <taxon>Pseudomonadota</taxon>
        <taxon>Betaproteobacteria</taxon>
        <taxon>Burkholderiales</taxon>
        <taxon>Burkholderiaceae</taxon>
        <taxon>Paraburkholderia</taxon>
    </lineage>
</organism>
<dbReference type="InterPro" id="IPR055140">
    <property type="entry name" value="Thiolase_C_2"/>
</dbReference>
<dbReference type="CDD" id="cd00829">
    <property type="entry name" value="SCP-x_thiolase"/>
    <property type="match status" value="1"/>
</dbReference>
<keyword evidence="2" id="KW-0808">Transferase</keyword>
<sequence>MAVRPGAAMQDFAGVAIVAAVEVPYRRHPPPGTTTAGLLAAALTDALGAAGLDANEVDGLGVASFTLPPDHAIDFAWRAGLRVRWCMDDCHGGASGVNLLQHAARAIQSGDAEIVVLVSGDHFEAADFTALVENYNATTRAFLRPLRTGGPNPLFAMLTQRQMAATGLTRDDYAALCIAQRDWAVRNPRAVYREALTRDAYFAAPMVAEPLCRLDCVPVVSGANALVLAPATHRCARAAPVAIRALRASYNFDQQHGDGLVTGLASIRDALWRDARLSPQQMDIVSVYDDYPAMIVAQLADLGFADGESGDGLRSLIHDRIAPRELAVNPSGGQLSVGQAGAAGGMHGLVEAVAQLRGEAGERQVEGARFAVVSGYGMVQYRYGMCANAVVLERGEGPWRR</sequence>
<dbReference type="PIRSF" id="PIRSF000429">
    <property type="entry name" value="Ac-CoA_Ac_transf"/>
    <property type="match status" value="1"/>
</dbReference>